<dbReference type="Proteomes" id="UP001353858">
    <property type="component" value="Unassembled WGS sequence"/>
</dbReference>
<evidence type="ECO:0000313" key="2">
    <source>
        <dbReference type="EMBL" id="KAK4885287.1"/>
    </source>
</evidence>
<feature type="transmembrane region" description="Helical" evidence="1">
    <location>
        <begin position="15"/>
        <end position="33"/>
    </location>
</feature>
<name>A0AAN7SJM6_9COLE</name>
<keyword evidence="3" id="KW-1185">Reference proteome</keyword>
<keyword evidence="1" id="KW-0472">Membrane</keyword>
<keyword evidence="1" id="KW-0812">Transmembrane</keyword>
<dbReference type="AlphaFoldDB" id="A0AAN7SJM6"/>
<accession>A0AAN7SJM6</accession>
<protein>
    <submittedName>
        <fullName evidence="2">Uncharacterized protein</fullName>
    </submittedName>
</protein>
<comment type="caution">
    <text evidence="2">The sequence shown here is derived from an EMBL/GenBank/DDBJ whole genome shotgun (WGS) entry which is preliminary data.</text>
</comment>
<gene>
    <name evidence="2" type="ORF">RN001_001558</name>
</gene>
<evidence type="ECO:0000256" key="1">
    <source>
        <dbReference type="SAM" id="Phobius"/>
    </source>
</evidence>
<reference evidence="3" key="1">
    <citation type="submission" date="2023-01" db="EMBL/GenBank/DDBJ databases">
        <title>Key to firefly adult light organ development and bioluminescence: homeobox transcription factors regulate luciferase expression and transportation to peroxisome.</title>
        <authorList>
            <person name="Fu X."/>
        </authorList>
    </citation>
    <scope>NUCLEOTIDE SEQUENCE [LARGE SCALE GENOMIC DNA]</scope>
</reference>
<evidence type="ECO:0000313" key="3">
    <source>
        <dbReference type="Proteomes" id="UP001353858"/>
    </source>
</evidence>
<keyword evidence="1" id="KW-1133">Transmembrane helix</keyword>
<organism evidence="2 3">
    <name type="scientific">Aquatica leii</name>
    <dbReference type="NCBI Taxonomy" id="1421715"/>
    <lineage>
        <taxon>Eukaryota</taxon>
        <taxon>Metazoa</taxon>
        <taxon>Ecdysozoa</taxon>
        <taxon>Arthropoda</taxon>
        <taxon>Hexapoda</taxon>
        <taxon>Insecta</taxon>
        <taxon>Pterygota</taxon>
        <taxon>Neoptera</taxon>
        <taxon>Endopterygota</taxon>
        <taxon>Coleoptera</taxon>
        <taxon>Polyphaga</taxon>
        <taxon>Elateriformia</taxon>
        <taxon>Elateroidea</taxon>
        <taxon>Lampyridae</taxon>
        <taxon>Luciolinae</taxon>
        <taxon>Aquatica</taxon>
    </lineage>
</organism>
<proteinExistence type="predicted"/>
<dbReference type="EMBL" id="JARPUR010000001">
    <property type="protein sequence ID" value="KAK4885287.1"/>
    <property type="molecule type" value="Genomic_DNA"/>
</dbReference>
<sequence>MNVFVIVYNRLSDNVYISFALRIEMVFLFVCSLRMNNRKVVHSQGRQIVYNVYQCMKKKKEEGLTIPLSQLRERVAEATGVSLSTVKRIIKEGKCTPETS</sequence>